<sequence>MEKEETLLNLQKNNPYYVGVEKVIHISTRVGDGSEKNPVRLVEHFYDIDGQLLFESE</sequence>
<protein>
    <submittedName>
        <fullName evidence="1">Uncharacterized protein</fullName>
    </submittedName>
</protein>
<organism evidence="1 2">
    <name type="scientific">Ligilactobacillus acidipiscis</name>
    <dbReference type="NCBI Taxonomy" id="89059"/>
    <lineage>
        <taxon>Bacteria</taxon>
        <taxon>Bacillati</taxon>
        <taxon>Bacillota</taxon>
        <taxon>Bacilli</taxon>
        <taxon>Lactobacillales</taxon>
        <taxon>Lactobacillaceae</taxon>
        <taxon>Ligilactobacillus</taxon>
    </lineage>
</organism>
<reference evidence="1" key="1">
    <citation type="journal article" date="2021" name="PeerJ">
        <title>Extensive microbial diversity within the chicken gut microbiome revealed by metagenomics and culture.</title>
        <authorList>
            <person name="Gilroy R."/>
            <person name="Ravi A."/>
            <person name="Getino M."/>
            <person name="Pursley I."/>
            <person name="Horton D.L."/>
            <person name="Alikhan N.F."/>
            <person name="Baker D."/>
            <person name="Gharbi K."/>
            <person name="Hall N."/>
            <person name="Watson M."/>
            <person name="Adriaenssens E.M."/>
            <person name="Foster-Nyarko E."/>
            <person name="Jarju S."/>
            <person name="Secka A."/>
            <person name="Antonio M."/>
            <person name="Oren A."/>
            <person name="Chaudhuri R.R."/>
            <person name="La Ragione R."/>
            <person name="Hildebrand F."/>
            <person name="Pallen M.J."/>
        </authorList>
    </citation>
    <scope>NUCLEOTIDE SEQUENCE</scope>
    <source>
        <strain evidence="1">CHK174-6876</strain>
    </source>
</reference>
<name>A0A921F9U6_9LACO</name>
<reference evidence="1" key="2">
    <citation type="submission" date="2021-09" db="EMBL/GenBank/DDBJ databases">
        <authorList>
            <person name="Gilroy R."/>
        </authorList>
    </citation>
    <scope>NUCLEOTIDE SEQUENCE</scope>
    <source>
        <strain evidence="1">CHK174-6876</strain>
    </source>
</reference>
<dbReference type="Proteomes" id="UP000707535">
    <property type="component" value="Unassembled WGS sequence"/>
</dbReference>
<dbReference type="EMBL" id="DYXG01000025">
    <property type="protein sequence ID" value="HJE96543.1"/>
    <property type="molecule type" value="Genomic_DNA"/>
</dbReference>
<comment type="caution">
    <text evidence="1">The sequence shown here is derived from an EMBL/GenBank/DDBJ whole genome shotgun (WGS) entry which is preliminary data.</text>
</comment>
<proteinExistence type="predicted"/>
<evidence type="ECO:0000313" key="2">
    <source>
        <dbReference type="Proteomes" id="UP000707535"/>
    </source>
</evidence>
<accession>A0A921F9U6</accession>
<dbReference type="AlphaFoldDB" id="A0A921F9U6"/>
<gene>
    <name evidence="1" type="ORF">K8V00_02890</name>
</gene>
<evidence type="ECO:0000313" key="1">
    <source>
        <dbReference type="EMBL" id="HJE96543.1"/>
    </source>
</evidence>